<dbReference type="HOGENOM" id="CLU_045814_0_0_4"/>
<dbReference type="STRING" id="1458426.SMCB_2259"/>
<dbReference type="EMBL" id="AP014569">
    <property type="protein sequence ID" value="BAO84487.1"/>
    <property type="molecule type" value="Genomic_DNA"/>
</dbReference>
<feature type="compositionally biased region" description="Basic residues" evidence="2">
    <location>
        <begin position="244"/>
        <end position="256"/>
    </location>
</feature>
<protein>
    <recommendedName>
        <fullName evidence="5">Molecular chaperone DnaJ</fullName>
    </recommendedName>
</protein>
<reference evidence="3 4" key="1">
    <citation type="journal article" date="2014" name="Nat. Commun.">
        <title>Physiological and genomic features of highly alkaliphilic hydrogen-utilizing Betaproteobacteria from a continental serpentinizing site.</title>
        <authorList>
            <person name="Suzuki S."/>
            <person name="Kuenen J.G."/>
            <person name="Schipper K."/>
            <person name="van der Velde S."/>
            <person name="Ishii S."/>
            <person name="Wu A."/>
            <person name="Sorokin D.Y."/>
            <person name="Tenney A."/>
            <person name="Meng X.Y."/>
            <person name="Morrill P.L."/>
            <person name="Kamagata Y."/>
            <person name="Muyzer G."/>
            <person name="Nealson K.H."/>
        </authorList>
    </citation>
    <scope>NUCLEOTIDE SEQUENCE [LARGE SCALE GENOMIC DNA]</scope>
    <source>
        <strain evidence="3 4">B1</strain>
    </source>
</reference>
<evidence type="ECO:0000256" key="1">
    <source>
        <dbReference type="SAM" id="Coils"/>
    </source>
</evidence>
<sequence length="448" mass="50157">MPRSSRSAPRAPAPDPRFVEQPSLFGDDTQPKQPPQQPPLGAAAANATTQPKTSQPNTATSLLVQAPGQRQRSAAGQAFERERARIERLRQQLQTLEADGQAHRTRCAQLLGPLRQQQKQLRRAMVLALDPWLEGKPKGLSANQLDTLRQIVCAQSESLALEGEADMAALHDRRSPQTLAERQLEQAKAIHQDLQQGLGDALETELPEFDPDNPSAALHAALEHLQQQFKQQRDEQEQLAQQKAAKRAAKQARRKPSAAAEMAAAHLADADATLRLLYRQLASALHPDRAADAADQAHKHTLMSAVNAAYANRDLVALLELQWRAELVDPDHLERVGDERLRSLTLLLKQQAAALERDRQACQWRLAEEFDLLPHEVCNLASLRRALQDNLDDLQDELELMQHDLEQVQALATLKPWLTEQRRLLRAAEREQQQRRAFASLDDLDPWG</sequence>
<feature type="compositionally biased region" description="Low complexity" evidence="2">
    <location>
        <begin position="1"/>
        <end position="10"/>
    </location>
</feature>
<feature type="coiled-coil region" evidence="1">
    <location>
        <begin position="384"/>
        <end position="411"/>
    </location>
</feature>
<proteinExistence type="predicted"/>
<keyword evidence="4" id="KW-1185">Reference proteome</keyword>
<dbReference type="AlphaFoldDB" id="A0A060NRU9"/>
<feature type="compositionally biased region" description="Polar residues" evidence="2">
    <location>
        <begin position="54"/>
        <end position="74"/>
    </location>
</feature>
<dbReference type="OrthoDB" id="114754at2"/>
<gene>
    <name evidence="3" type="ORF">SMCB_2259</name>
</gene>
<keyword evidence="1" id="KW-0175">Coiled coil</keyword>
<feature type="region of interest" description="Disordered" evidence="2">
    <location>
        <begin position="1"/>
        <end position="77"/>
    </location>
</feature>
<evidence type="ECO:0000313" key="3">
    <source>
        <dbReference type="EMBL" id="BAO84487.1"/>
    </source>
</evidence>
<feature type="region of interest" description="Disordered" evidence="2">
    <location>
        <begin position="230"/>
        <end position="257"/>
    </location>
</feature>
<dbReference type="RefSeq" id="WP_045537081.1">
    <property type="nucleotide sequence ID" value="NZ_AP014569.1"/>
</dbReference>
<feature type="compositionally biased region" description="Low complexity" evidence="2">
    <location>
        <begin position="39"/>
        <end position="53"/>
    </location>
</feature>
<evidence type="ECO:0000313" key="4">
    <source>
        <dbReference type="Proteomes" id="UP000066014"/>
    </source>
</evidence>
<evidence type="ECO:0000256" key="2">
    <source>
        <dbReference type="SAM" id="MobiDB-lite"/>
    </source>
</evidence>
<dbReference type="KEGG" id="cbab:SMCB_2259"/>
<accession>A0A060NRU9</accession>
<dbReference type="Proteomes" id="UP000066014">
    <property type="component" value="Chromosome"/>
</dbReference>
<name>A0A060NRU9_9BURK</name>
<feature type="coiled-coil region" evidence="1">
    <location>
        <begin position="79"/>
        <end position="106"/>
    </location>
</feature>
<evidence type="ECO:0008006" key="5">
    <source>
        <dbReference type="Google" id="ProtNLM"/>
    </source>
</evidence>
<organism evidence="3 4">
    <name type="scientific">Serpentinimonas maccroryi</name>
    <dbReference type="NCBI Taxonomy" id="1458426"/>
    <lineage>
        <taxon>Bacteria</taxon>
        <taxon>Pseudomonadati</taxon>
        <taxon>Pseudomonadota</taxon>
        <taxon>Betaproteobacteria</taxon>
        <taxon>Burkholderiales</taxon>
        <taxon>Comamonadaceae</taxon>
        <taxon>Serpentinimonas</taxon>
    </lineage>
</organism>